<dbReference type="AlphaFoldDB" id="A0A4Y2HKI2"/>
<evidence type="ECO:0000313" key="1">
    <source>
        <dbReference type="EMBL" id="GBM65748.1"/>
    </source>
</evidence>
<comment type="caution">
    <text evidence="1">The sequence shown here is derived from an EMBL/GenBank/DDBJ whole genome shotgun (WGS) entry which is preliminary data.</text>
</comment>
<name>A0A4Y2HKI2_ARAVE</name>
<reference evidence="1 2" key="1">
    <citation type="journal article" date="2019" name="Sci. Rep.">
        <title>Orb-weaving spider Araneus ventricosus genome elucidates the spidroin gene catalogue.</title>
        <authorList>
            <person name="Kono N."/>
            <person name="Nakamura H."/>
            <person name="Ohtoshi R."/>
            <person name="Moran D.A.P."/>
            <person name="Shinohara A."/>
            <person name="Yoshida Y."/>
            <person name="Fujiwara M."/>
            <person name="Mori M."/>
            <person name="Tomita M."/>
            <person name="Arakawa K."/>
        </authorList>
    </citation>
    <scope>NUCLEOTIDE SEQUENCE [LARGE SCALE GENOMIC DNA]</scope>
</reference>
<protein>
    <submittedName>
        <fullName evidence="1">Uncharacterized protein</fullName>
    </submittedName>
</protein>
<dbReference type="Proteomes" id="UP000499080">
    <property type="component" value="Unassembled WGS sequence"/>
</dbReference>
<organism evidence="1 2">
    <name type="scientific">Araneus ventricosus</name>
    <name type="common">Orbweaver spider</name>
    <name type="synonym">Epeira ventricosa</name>
    <dbReference type="NCBI Taxonomy" id="182803"/>
    <lineage>
        <taxon>Eukaryota</taxon>
        <taxon>Metazoa</taxon>
        <taxon>Ecdysozoa</taxon>
        <taxon>Arthropoda</taxon>
        <taxon>Chelicerata</taxon>
        <taxon>Arachnida</taxon>
        <taxon>Araneae</taxon>
        <taxon>Araneomorphae</taxon>
        <taxon>Entelegynae</taxon>
        <taxon>Araneoidea</taxon>
        <taxon>Araneidae</taxon>
        <taxon>Araneus</taxon>
    </lineage>
</organism>
<proteinExistence type="predicted"/>
<gene>
    <name evidence="1" type="ORF">AVEN_84653_1</name>
</gene>
<sequence>MLARLAVEASFDFVYYGSGPTSTAAVKPEALMLGTSTIICGRPFLEYLPSAEHSFCNGYPYLMGISVEWQRAKCVLSAIHSPPGIQSRSVITSPGNLGLSGGPRRAGPPPAAFIFASKSLGIKLHQLWQVHSTTKTTQNRLCIGQARFTHNSGVSTRGGAEGPVA</sequence>
<dbReference type="EMBL" id="BGPR01001992">
    <property type="protein sequence ID" value="GBM65748.1"/>
    <property type="molecule type" value="Genomic_DNA"/>
</dbReference>
<evidence type="ECO:0000313" key="2">
    <source>
        <dbReference type="Proteomes" id="UP000499080"/>
    </source>
</evidence>
<keyword evidence="2" id="KW-1185">Reference proteome</keyword>
<accession>A0A4Y2HKI2</accession>